<dbReference type="InterPro" id="IPR000639">
    <property type="entry name" value="Epox_hydrolase-like"/>
</dbReference>
<organism evidence="4 5">
    <name type="scientific">Kiloniella laminariae</name>
    <dbReference type="NCBI Taxonomy" id="454162"/>
    <lineage>
        <taxon>Bacteria</taxon>
        <taxon>Pseudomonadati</taxon>
        <taxon>Pseudomonadota</taxon>
        <taxon>Alphaproteobacteria</taxon>
        <taxon>Rhodospirillales</taxon>
        <taxon>Kiloniellaceae</taxon>
        <taxon>Kiloniella</taxon>
    </lineage>
</organism>
<dbReference type="Proteomes" id="UP001069802">
    <property type="component" value="Unassembled WGS sequence"/>
</dbReference>
<dbReference type="PRINTS" id="PR00412">
    <property type="entry name" value="EPOXHYDRLASE"/>
</dbReference>
<dbReference type="Pfam" id="PF00561">
    <property type="entry name" value="Abhydrolase_1"/>
    <property type="match status" value="1"/>
</dbReference>
<feature type="region of interest" description="Disordered" evidence="2">
    <location>
        <begin position="1"/>
        <end position="39"/>
    </location>
</feature>
<evidence type="ECO:0000259" key="3">
    <source>
        <dbReference type="Pfam" id="PF00561"/>
    </source>
</evidence>
<protein>
    <submittedName>
        <fullName evidence="4">Alpha/beta hydrolase</fullName>
    </submittedName>
</protein>
<dbReference type="InterPro" id="IPR000073">
    <property type="entry name" value="AB_hydrolase_1"/>
</dbReference>
<evidence type="ECO:0000256" key="1">
    <source>
        <dbReference type="ARBA" id="ARBA00022801"/>
    </source>
</evidence>
<sequence length="358" mass="40151">MHPTSTLPRDGREKLSKQQASPDQPNKTNGPEKFSSGFSSGFNSEFNSGDFPESTLVAVNGVELEVFEAGQENAGNPVVLCHGWPEHAFSWRHQLPALVAAGYHVIVPNQRGYGNSSRPDEVTDYDIEHLSGDLVGLLDHYGYKDATFIGHDWGAMVVWGLTLLHPDRVKRVINLSLPYQERWEKPWIETMEVLFGGDFYFVHFNRQPGVADAVLAENTSRFLRNLYRKNLPAREPEPGMAMINLARAETPLGEPVMSDSELAVFVSAFEASGFTASINWYRNLDRNWHLLAGVNPIIQQPALMIYGERDAVARSEKLADFVPNVEVVSLDCGHWIQQEMPEETTRTILTWLDQQAAT</sequence>
<keyword evidence="5" id="KW-1185">Reference proteome</keyword>
<dbReference type="RefSeq" id="WP_269421779.1">
    <property type="nucleotide sequence ID" value="NZ_JAPWGY010000001.1"/>
</dbReference>
<feature type="compositionally biased region" description="Polar residues" evidence="2">
    <location>
        <begin position="17"/>
        <end position="29"/>
    </location>
</feature>
<evidence type="ECO:0000313" key="5">
    <source>
        <dbReference type="Proteomes" id="UP001069802"/>
    </source>
</evidence>
<accession>A0ABT4LER8</accession>
<name>A0ABT4LER8_9PROT</name>
<comment type="caution">
    <text evidence="4">The sequence shown here is derived from an EMBL/GenBank/DDBJ whole genome shotgun (WGS) entry which is preliminary data.</text>
</comment>
<dbReference type="InterPro" id="IPR029058">
    <property type="entry name" value="AB_hydrolase_fold"/>
</dbReference>
<dbReference type="GO" id="GO:0016787">
    <property type="term" value="F:hydrolase activity"/>
    <property type="evidence" value="ECO:0007669"/>
    <property type="project" value="UniProtKB-KW"/>
</dbReference>
<dbReference type="Gene3D" id="3.40.50.1820">
    <property type="entry name" value="alpha/beta hydrolase"/>
    <property type="match status" value="1"/>
</dbReference>
<feature type="domain" description="AB hydrolase-1" evidence="3">
    <location>
        <begin position="76"/>
        <end position="337"/>
    </location>
</feature>
<reference evidence="4" key="1">
    <citation type="submission" date="2022-12" db="EMBL/GenBank/DDBJ databases">
        <title>Bacterial isolates from different developmental stages of Nematostella vectensis.</title>
        <authorList>
            <person name="Fraune S."/>
        </authorList>
    </citation>
    <scope>NUCLEOTIDE SEQUENCE</scope>
    <source>
        <strain evidence="4">G21630-S1</strain>
    </source>
</reference>
<evidence type="ECO:0000313" key="4">
    <source>
        <dbReference type="EMBL" id="MCZ4279579.1"/>
    </source>
</evidence>
<keyword evidence="1 4" id="KW-0378">Hydrolase</keyword>
<proteinExistence type="predicted"/>
<evidence type="ECO:0000256" key="2">
    <source>
        <dbReference type="SAM" id="MobiDB-lite"/>
    </source>
</evidence>
<dbReference type="SUPFAM" id="SSF53474">
    <property type="entry name" value="alpha/beta-Hydrolases"/>
    <property type="match status" value="1"/>
</dbReference>
<gene>
    <name evidence="4" type="ORF">O4H49_02240</name>
</gene>
<dbReference type="PANTHER" id="PTHR43329">
    <property type="entry name" value="EPOXIDE HYDROLASE"/>
    <property type="match status" value="1"/>
</dbReference>
<dbReference type="EMBL" id="JAPWGY010000001">
    <property type="protein sequence ID" value="MCZ4279579.1"/>
    <property type="molecule type" value="Genomic_DNA"/>
</dbReference>